<keyword evidence="3" id="KW-0173">Coenzyme A biosynthesis</keyword>
<dbReference type="STRING" id="545619.SAMN04489860_1809"/>
<comment type="catalytic activity">
    <reaction evidence="3">
        <text>3'-dephospho-CoA + ATP = ADP + CoA + H(+)</text>
        <dbReference type="Rhea" id="RHEA:18245"/>
        <dbReference type="ChEBI" id="CHEBI:15378"/>
        <dbReference type="ChEBI" id="CHEBI:30616"/>
        <dbReference type="ChEBI" id="CHEBI:57287"/>
        <dbReference type="ChEBI" id="CHEBI:57328"/>
        <dbReference type="ChEBI" id="CHEBI:456216"/>
        <dbReference type="EC" id="2.7.1.24"/>
    </reaction>
</comment>
<dbReference type="eggNOG" id="COG0237">
    <property type="taxonomic scope" value="Bacteria"/>
</dbReference>
<keyword evidence="6" id="KW-1185">Reference proteome</keyword>
<comment type="subcellular location">
    <subcellularLocation>
        <location evidence="3">Cytoplasm</location>
    </subcellularLocation>
</comment>
<reference evidence="5 6" key="1">
    <citation type="submission" date="2016-10" db="EMBL/GenBank/DDBJ databases">
        <authorList>
            <person name="de Groot N.N."/>
        </authorList>
    </citation>
    <scope>NUCLEOTIDE SEQUENCE [LARGE SCALE GENOMIC DNA]</scope>
    <source>
        <strain evidence="5 6">DSM 22126</strain>
    </source>
</reference>
<evidence type="ECO:0000313" key="5">
    <source>
        <dbReference type="EMBL" id="SDS55440.1"/>
    </source>
</evidence>
<dbReference type="PROSITE" id="PS51219">
    <property type="entry name" value="DPCK"/>
    <property type="match status" value="1"/>
</dbReference>
<name>A0A1H1T5H5_9CELL</name>
<dbReference type="OrthoDB" id="9812943at2"/>
<evidence type="ECO:0000256" key="3">
    <source>
        <dbReference type="HAMAP-Rule" id="MF_00376"/>
    </source>
</evidence>
<dbReference type="InterPro" id="IPR001977">
    <property type="entry name" value="Depp_CoAkinase"/>
</dbReference>
<dbReference type="HAMAP" id="MF_00376">
    <property type="entry name" value="Dephospho_CoA_kinase"/>
    <property type="match status" value="1"/>
</dbReference>
<evidence type="ECO:0000256" key="1">
    <source>
        <dbReference type="ARBA" id="ARBA00022741"/>
    </source>
</evidence>
<comment type="similarity">
    <text evidence="3">Belongs to the CoaE family.</text>
</comment>
<keyword evidence="2 3" id="KW-0067">ATP-binding</keyword>
<feature type="binding site" evidence="3">
    <location>
        <begin position="11"/>
        <end position="16"/>
    </location>
    <ligand>
        <name>ATP</name>
        <dbReference type="ChEBI" id="CHEBI:30616"/>
    </ligand>
</feature>
<dbReference type="RefSeq" id="WP_083372302.1">
    <property type="nucleotide sequence ID" value="NZ_LT629776.1"/>
</dbReference>
<dbReference type="GO" id="GO:0005524">
    <property type="term" value="F:ATP binding"/>
    <property type="evidence" value="ECO:0007669"/>
    <property type="project" value="UniProtKB-UniRule"/>
</dbReference>
<evidence type="ECO:0000256" key="2">
    <source>
        <dbReference type="ARBA" id="ARBA00022840"/>
    </source>
</evidence>
<dbReference type="Gene3D" id="3.40.50.300">
    <property type="entry name" value="P-loop containing nucleotide triphosphate hydrolases"/>
    <property type="match status" value="1"/>
</dbReference>
<dbReference type="PANTHER" id="PTHR10695:SF46">
    <property type="entry name" value="BIFUNCTIONAL COENZYME A SYNTHASE-RELATED"/>
    <property type="match status" value="1"/>
</dbReference>
<dbReference type="AlphaFoldDB" id="A0A1H1T5H5"/>
<dbReference type="NCBIfam" id="TIGR00152">
    <property type="entry name" value="dephospho-CoA kinase"/>
    <property type="match status" value="1"/>
</dbReference>
<dbReference type="CDD" id="cd02022">
    <property type="entry name" value="DPCK"/>
    <property type="match status" value="1"/>
</dbReference>
<dbReference type="PANTHER" id="PTHR10695">
    <property type="entry name" value="DEPHOSPHO-COA KINASE-RELATED"/>
    <property type="match status" value="1"/>
</dbReference>
<dbReference type="GO" id="GO:0015937">
    <property type="term" value="P:coenzyme A biosynthetic process"/>
    <property type="evidence" value="ECO:0007669"/>
    <property type="project" value="UniProtKB-UniRule"/>
</dbReference>
<protein>
    <recommendedName>
        <fullName evidence="3 4">Dephospho-CoA kinase</fullName>
        <ecNumber evidence="3 4">2.7.1.24</ecNumber>
    </recommendedName>
    <alternativeName>
        <fullName evidence="3">Dephosphocoenzyme A kinase</fullName>
    </alternativeName>
</protein>
<gene>
    <name evidence="3" type="primary">coaE</name>
    <name evidence="5" type="ORF">SAMN04489860_1809</name>
</gene>
<comment type="pathway">
    <text evidence="3">Cofactor biosynthesis; coenzyme A biosynthesis; CoA from (R)-pantothenate: step 5/5.</text>
</comment>
<accession>A0A1H1T5H5</accession>
<sequence>MIRIGLTGGIAAGKSTASRRLASLGATVIDYDLLAREAVRPGSVGLGSIVEAFGEGVLGTDGELDRPALADLVFDDPSARATLDSIVHPEVHRLAAERDAEAGAAAENAVVVHDVPLLTESGRTGQYHLVVVVDAPEDVRLARLVEERGLSVEGAEARLRAQASDVERRSIADVVLDGSSTTNDLDRQVDRLWGRLMDEAREEQPSA</sequence>
<comment type="function">
    <text evidence="3">Catalyzes the phosphorylation of the 3'-hydroxyl group of dephosphocoenzyme A to form coenzyme A.</text>
</comment>
<dbReference type="UniPathway" id="UPA00241">
    <property type="reaction ID" value="UER00356"/>
</dbReference>
<evidence type="ECO:0000313" key="6">
    <source>
        <dbReference type="Proteomes" id="UP000185663"/>
    </source>
</evidence>
<dbReference type="GO" id="GO:0005737">
    <property type="term" value="C:cytoplasm"/>
    <property type="evidence" value="ECO:0007669"/>
    <property type="project" value="UniProtKB-SubCell"/>
</dbReference>
<keyword evidence="3" id="KW-0963">Cytoplasm</keyword>
<keyword evidence="3 5" id="KW-0418">Kinase</keyword>
<proteinExistence type="inferred from homology"/>
<dbReference type="GO" id="GO:0004140">
    <property type="term" value="F:dephospho-CoA kinase activity"/>
    <property type="evidence" value="ECO:0007669"/>
    <property type="project" value="UniProtKB-UniRule"/>
</dbReference>
<dbReference type="SUPFAM" id="SSF52540">
    <property type="entry name" value="P-loop containing nucleoside triphosphate hydrolases"/>
    <property type="match status" value="1"/>
</dbReference>
<evidence type="ECO:0000256" key="4">
    <source>
        <dbReference type="NCBIfam" id="TIGR00152"/>
    </source>
</evidence>
<dbReference type="EC" id="2.7.1.24" evidence="3 4"/>
<dbReference type="EMBL" id="LT629776">
    <property type="protein sequence ID" value="SDS55440.1"/>
    <property type="molecule type" value="Genomic_DNA"/>
</dbReference>
<dbReference type="Proteomes" id="UP000185663">
    <property type="component" value="Chromosome I"/>
</dbReference>
<keyword evidence="3" id="KW-0808">Transferase</keyword>
<dbReference type="Pfam" id="PF01121">
    <property type="entry name" value="CoaE"/>
    <property type="match status" value="1"/>
</dbReference>
<keyword evidence="1 3" id="KW-0547">Nucleotide-binding</keyword>
<dbReference type="InterPro" id="IPR027417">
    <property type="entry name" value="P-loop_NTPase"/>
</dbReference>
<dbReference type="NCBIfam" id="NF002879">
    <property type="entry name" value="PRK03333.1"/>
    <property type="match status" value="1"/>
</dbReference>
<organism evidence="5 6">
    <name type="scientific">Paraoerskovia marina</name>
    <dbReference type="NCBI Taxonomy" id="545619"/>
    <lineage>
        <taxon>Bacteria</taxon>
        <taxon>Bacillati</taxon>
        <taxon>Actinomycetota</taxon>
        <taxon>Actinomycetes</taxon>
        <taxon>Micrococcales</taxon>
        <taxon>Cellulomonadaceae</taxon>
        <taxon>Paraoerskovia</taxon>
    </lineage>
</organism>